<name>A0ABU0JG38_9HYPH</name>
<organism evidence="1 2">
    <name type="scientific">Labrys wisconsinensis</name>
    <dbReference type="NCBI Taxonomy" id="425677"/>
    <lineage>
        <taxon>Bacteria</taxon>
        <taxon>Pseudomonadati</taxon>
        <taxon>Pseudomonadota</taxon>
        <taxon>Alphaproteobacteria</taxon>
        <taxon>Hyphomicrobiales</taxon>
        <taxon>Xanthobacteraceae</taxon>
        <taxon>Labrys</taxon>
    </lineage>
</organism>
<dbReference type="EMBL" id="JAUSVX010000015">
    <property type="protein sequence ID" value="MDQ0473255.1"/>
    <property type="molecule type" value="Genomic_DNA"/>
</dbReference>
<protein>
    <submittedName>
        <fullName evidence="1">Kynurenine formamidase</fullName>
    </submittedName>
</protein>
<dbReference type="SUPFAM" id="SSF102198">
    <property type="entry name" value="Putative cyclase"/>
    <property type="match status" value="1"/>
</dbReference>
<evidence type="ECO:0000313" key="1">
    <source>
        <dbReference type="EMBL" id="MDQ0473255.1"/>
    </source>
</evidence>
<sequence>MDTSLFDRAGLGKALAAAGKIDLTHPLAEGMPTWPTHPSFEQRAVSSIENGDASCNHALCLSEHTGTHFDAPAHFIRHGLAIDRIPPGRFFGRMATIDGRAVGADGAAGPELVLAWERQHGPIEAEDAVFFHFGWDRLWSDAAAFRAHWPGLAPETAQLLRRRDVRAVGSDCLSVDPAPSTGFEAHRILLGAGVLIGENFNNLGLLPPLCTLIALPLPIAGGSGSPLRAIALV</sequence>
<dbReference type="InterPro" id="IPR007325">
    <property type="entry name" value="KFase/CYL"/>
</dbReference>
<proteinExistence type="predicted"/>
<accession>A0ABU0JG38</accession>
<dbReference type="RefSeq" id="WP_307281269.1">
    <property type="nucleotide sequence ID" value="NZ_JAUSVX010000015.1"/>
</dbReference>
<gene>
    <name evidence="1" type="ORF">QO011_006289</name>
</gene>
<dbReference type="InterPro" id="IPR037175">
    <property type="entry name" value="KFase_sf"/>
</dbReference>
<dbReference type="Gene3D" id="3.50.30.50">
    <property type="entry name" value="Putative cyclase"/>
    <property type="match status" value="1"/>
</dbReference>
<comment type="caution">
    <text evidence="1">The sequence shown here is derived from an EMBL/GenBank/DDBJ whole genome shotgun (WGS) entry which is preliminary data.</text>
</comment>
<evidence type="ECO:0000313" key="2">
    <source>
        <dbReference type="Proteomes" id="UP001242480"/>
    </source>
</evidence>
<dbReference type="PANTHER" id="PTHR31118:SF12">
    <property type="entry name" value="CYCLASE-LIKE PROTEIN 2"/>
    <property type="match status" value="1"/>
</dbReference>
<dbReference type="Proteomes" id="UP001242480">
    <property type="component" value="Unassembled WGS sequence"/>
</dbReference>
<reference evidence="1 2" key="1">
    <citation type="submission" date="2023-07" db="EMBL/GenBank/DDBJ databases">
        <title>Genomic Encyclopedia of Type Strains, Phase IV (KMG-IV): sequencing the most valuable type-strain genomes for metagenomic binning, comparative biology and taxonomic classification.</title>
        <authorList>
            <person name="Goeker M."/>
        </authorList>
    </citation>
    <scope>NUCLEOTIDE SEQUENCE [LARGE SCALE GENOMIC DNA]</scope>
    <source>
        <strain evidence="1 2">DSM 19619</strain>
    </source>
</reference>
<dbReference type="Pfam" id="PF04199">
    <property type="entry name" value="Cyclase"/>
    <property type="match status" value="1"/>
</dbReference>
<dbReference type="PANTHER" id="PTHR31118">
    <property type="entry name" value="CYCLASE-LIKE PROTEIN 2"/>
    <property type="match status" value="1"/>
</dbReference>
<keyword evidence="2" id="KW-1185">Reference proteome</keyword>